<evidence type="ECO:0000313" key="4">
    <source>
        <dbReference type="Proteomes" id="UP001558613"/>
    </source>
</evidence>
<name>A0ABR3LPZ2_9TELE</name>
<evidence type="ECO:0000256" key="2">
    <source>
        <dbReference type="ARBA" id="ARBA00022737"/>
    </source>
</evidence>
<gene>
    <name evidence="3" type="ORF">QQF64_013035</name>
</gene>
<reference evidence="3 4" key="1">
    <citation type="submission" date="2023-09" db="EMBL/GenBank/DDBJ databases">
        <authorList>
            <person name="Wang M."/>
        </authorList>
    </citation>
    <scope>NUCLEOTIDE SEQUENCE [LARGE SCALE GENOMIC DNA]</scope>
    <source>
        <strain evidence="3">GT-2023</strain>
        <tissue evidence="3">Liver</tissue>
    </source>
</reference>
<protein>
    <submittedName>
        <fullName evidence="3">Uncharacterized protein</fullName>
    </submittedName>
</protein>
<sequence>SSQTLLQELLTQTGSCYSYNKKETAELIKKKIRENHFSERSINLFHCLNELGDDSLMQEIQDYLKCLQIGETKISSSQWSALVYMLLTSEHKMDVFHLNQFTGAQNTADEVLQKLLPLVKESRSVQLSDCGVTDEGCVALAIALRSNPSHLKELNLSGNTIGVSGLDLLSDLLKDPHCKLEKLMLSDCGVTHKGCATLALALRSNPSLLRELNLIGNEMGDVGVKQFSDVLQDPHCKMKILRLRDCRVTDEGCTALASALRSNPSHLRELHLSENRLEATGVNLLSNGLKDPHCKLETLWLRDCRVTDEGCAALASALISNPLHLRKLNLSGNKLGSTGVNLLSDLLNDPRCKLEKLWLSDCGVTDEGCGALASAVSPQSNPSHLKVLDLSGNKLGVSAVNVLTVGLKHPYCKLESLWLRDCGVTNDDCAALGSALRSNPSHLKELDLSENKLGDSGVKMLSSGLRDSRCNLETLWLINCGVTDEGCAALASALRSVTSHLRQLDLTRNKLRDSNVKLLSQLKDDPHYKLEILDF</sequence>
<dbReference type="InterPro" id="IPR032675">
    <property type="entry name" value="LRR_dom_sf"/>
</dbReference>
<dbReference type="InterPro" id="IPR001611">
    <property type="entry name" value="Leu-rich_rpt"/>
</dbReference>
<dbReference type="SMART" id="SM00367">
    <property type="entry name" value="LRR_CC"/>
    <property type="match status" value="6"/>
</dbReference>
<dbReference type="PANTHER" id="PTHR24106">
    <property type="entry name" value="NACHT, LRR AND CARD DOMAINS-CONTAINING"/>
    <property type="match status" value="1"/>
</dbReference>
<dbReference type="CDD" id="cd00116">
    <property type="entry name" value="LRR_RI"/>
    <property type="match status" value="1"/>
</dbReference>
<keyword evidence="2" id="KW-0677">Repeat</keyword>
<dbReference type="Gene3D" id="3.80.10.10">
    <property type="entry name" value="Ribonuclease Inhibitor"/>
    <property type="match status" value="2"/>
</dbReference>
<proteinExistence type="predicted"/>
<evidence type="ECO:0000256" key="1">
    <source>
        <dbReference type="ARBA" id="ARBA00022614"/>
    </source>
</evidence>
<dbReference type="SUPFAM" id="SSF52047">
    <property type="entry name" value="RNI-like"/>
    <property type="match status" value="2"/>
</dbReference>
<dbReference type="EMBL" id="JAYMGO010000019">
    <property type="protein sequence ID" value="KAL1254974.1"/>
    <property type="molecule type" value="Genomic_DNA"/>
</dbReference>
<dbReference type="SMART" id="SM00368">
    <property type="entry name" value="LRR_RI"/>
    <property type="match status" value="14"/>
</dbReference>
<dbReference type="Pfam" id="PF13516">
    <property type="entry name" value="LRR_6"/>
    <property type="match status" value="12"/>
</dbReference>
<dbReference type="InterPro" id="IPR051261">
    <property type="entry name" value="NLR"/>
</dbReference>
<dbReference type="InterPro" id="IPR006553">
    <property type="entry name" value="Leu-rich_rpt_Cys-con_subtyp"/>
</dbReference>
<keyword evidence="1" id="KW-0433">Leucine-rich repeat</keyword>
<dbReference type="Proteomes" id="UP001558613">
    <property type="component" value="Unassembled WGS sequence"/>
</dbReference>
<keyword evidence="4" id="KW-1185">Reference proteome</keyword>
<feature type="non-terminal residue" evidence="3">
    <location>
        <position position="1"/>
    </location>
</feature>
<organism evidence="3 4">
    <name type="scientific">Cirrhinus molitorella</name>
    <name type="common">mud carp</name>
    <dbReference type="NCBI Taxonomy" id="172907"/>
    <lineage>
        <taxon>Eukaryota</taxon>
        <taxon>Metazoa</taxon>
        <taxon>Chordata</taxon>
        <taxon>Craniata</taxon>
        <taxon>Vertebrata</taxon>
        <taxon>Euteleostomi</taxon>
        <taxon>Actinopterygii</taxon>
        <taxon>Neopterygii</taxon>
        <taxon>Teleostei</taxon>
        <taxon>Ostariophysi</taxon>
        <taxon>Cypriniformes</taxon>
        <taxon>Cyprinidae</taxon>
        <taxon>Labeoninae</taxon>
        <taxon>Labeonini</taxon>
        <taxon>Cirrhinus</taxon>
    </lineage>
</organism>
<comment type="caution">
    <text evidence="3">The sequence shown here is derived from an EMBL/GenBank/DDBJ whole genome shotgun (WGS) entry which is preliminary data.</text>
</comment>
<evidence type="ECO:0000313" key="3">
    <source>
        <dbReference type="EMBL" id="KAL1254974.1"/>
    </source>
</evidence>
<accession>A0ABR3LPZ2</accession>